<feature type="transmembrane region" description="Helical" evidence="1">
    <location>
        <begin position="24"/>
        <end position="45"/>
    </location>
</feature>
<dbReference type="eggNOG" id="ENOG5032VSV">
    <property type="taxonomic scope" value="Bacteria"/>
</dbReference>
<keyword evidence="1" id="KW-0812">Transmembrane</keyword>
<proteinExistence type="predicted"/>
<comment type="caution">
    <text evidence="2">The sequence shown here is derived from an EMBL/GenBank/DDBJ whole genome shotgun (WGS) entry which is preliminary data.</text>
</comment>
<accession>U2ZK96</accession>
<reference evidence="2 3" key="1">
    <citation type="submission" date="2013-09" db="EMBL/GenBank/DDBJ databases">
        <title>Whole genome shotgun sequence of Vibrio proteolyticus NBRC 13287.</title>
        <authorList>
            <person name="Isaki S."/>
            <person name="Hosoyama A."/>
            <person name="Numata M."/>
            <person name="Hashimoto M."/>
            <person name="Hosoyama Y."/>
            <person name="Tsuchikane K."/>
            <person name="Noguchi M."/>
            <person name="Hirakata S."/>
            <person name="Ichikawa N."/>
            <person name="Ohji S."/>
            <person name="Yamazoe A."/>
            <person name="Fujita N."/>
        </authorList>
    </citation>
    <scope>NUCLEOTIDE SEQUENCE [LARGE SCALE GENOMIC DNA]</scope>
    <source>
        <strain evidence="2 3">NBRC 13287</strain>
    </source>
</reference>
<feature type="transmembrane region" description="Helical" evidence="1">
    <location>
        <begin position="65"/>
        <end position="81"/>
    </location>
</feature>
<dbReference type="Proteomes" id="UP000016570">
    <property type="component" value="Unassembled WGS sequence"/>
</dbReference>
<feature type="transmembrane region" description="Helical" evidence="1">
    <location>
        <begin position="197"/>
        <end position="216"/>
    </location>
</feature>
<evidence type="ECO:0000313" key="2">
    <source>
        <dbReference type="EMBL" id="GAD68181.1"/>
    </source>
</evidence>
<evidence type="ECO:0000313" key="3">
    <source>
        <dbReference type="Proteomes" id="UP000016570"/>
    </source>
</evidence>
<organism evidence="2 3">
    <name type="scientific">Vibrio proteolyticus NBRC 13287</name>
    <dbReference type="NCBI Taxonomy" id="1219065"/>
    <lineage>
        <taxon>Bacteria</taxon>
        <taxon>Pseudomonadati</taxon>
        <taxon>Pseudomonadota</taxon>
        <taxon>Gammaproteobacteria</taxon>
        <taxon>Vibrionales</taxon>
        <taxon>Vibrionaceae</taxon>
        <taxon>Vibrio</taxon>
    </lineage>
</organism>
<keyword evidence="3" id="KW-1185">Reference proteome</keyword>
<protein>
    <submittedName>
        <fullName evidence="2">Uncharacterized protein</fullName>
    </submittedName>
</protein>
<dbReference type="EMBL" id="BATJ01000011">
    <property type="protein sequence ID" value="GAD68181.1"/>
    <property type="molecule type" value="Genomic_DNA"/>
</dbReference>
<keyword evidence="1" id="KW-1133">Transmembrane helix</keyword>
<feature type="transmembrane region" description="Helical" evidence="1">
    <location>
        <begin position="117"/>
        <end position="135"/>
    </location>
</feature>
<name>U2ZK96_VIBPR</name>
<dbReference type="STRING" id="1219065.VPR01S_11_01750"/>
<dbReference type="RefSeq" id="WP_021706152.1">
    <property type="nucleotide sequence ID" value="NZ_BATJ01000011.1"/>
</dbReference>
<keyword evidence="1" id="KW-0472">Membrane</keyword>
<feature type="transmembrane region" description="Helical" evidence="1">
    <location>
        <begin position="88"/>
        <end position="105"/>
    </location>
</feature>
<gene>
    <name evidence="2" type="ORF">VPR01S_11_01750</name>
</gene>
<evidence type="ECO:0000256" key="1">
    <source>
        <dbReference type="SAM" id="Phobius"/>
    </source>
</evidence>
<feature type="transmembrane region" description="Helical" evidence="1">
    <location>
        <begin position="156"/>
        <end position="177"/>
    </location>
</feature>
<dbReference type="AlphaFoldDB" id="U2ZK96"/>
<sequence length="219" mass="23887">MKTDSFDPVSSAPSSTEVINAKRAFLNVFSNVAVMAVIAIAVNLMLRLDVYYFGNSMPEFSFTEVSQLVCLTIAFGCFARIAHHRPDLKHVAALACGLFAVMFIREMDNTLDTIAHGFWKYPALVAAGLAISYAYSAKERIVNQMAVMATSHGVNLVVSGIVLLVVFSRLFGTGSFWQAVMGEDYVRMVKSIAEEGAELLCYSLIAFASVKALLGFKTK</sequence>